<keyword evidence="3" id="KW-0808">Transferase</keyword>
<evidence type="ECO:0000256" key="9">
    <source>
        <dbReference type="SAM" id="Phobius"/>
    </source>
</evidence>
<dbReference type="InterPro" id="IPR050482">
    <property type="entry name" value="Sensor_HK_TwoCompSys"/>
</dbReference>
<reference evidence="11 12" key="1">
    <citation type="submission" date="2019-06" db="EMBL/GenBank/DDBJ databases">
        <title>Genome sequence of Litorilinea aerophila BAA-2444.</title>
        <authorList>
            <person name="Maclea K.S."/>
            <person name="Maurais E.G."/>
            <person name="Iannazzi L.C."/>
        </authorList>
    </citation>
    <scope>NUCLEOTIDE SEQUENCE [LARGE SCALE GENOMIC DNA]</scope>
    <source>
        <strain evidence="11 12">ATCC BAA-2444</strain>
    </source>
</reference>
<dbReference type="InParanoid" id="A0A540VCF7"/>
<feature type="transmembrane region" description="Helical" evidence="9">
    <location>
        <begin position="70"/>
        <end position="91"/>
    </location>
</feature>
<evidence type="ECO:0000256" key="6">
    <source>
        <dbReference type="ARBA" id="ARBA00022989"/>
    </source>
</evidence>
<dbReference type="Proteomes" id="UP000317371">
    <property type="component" value="Unassembled WGS sequence"/>
</dbReference>
<evidence type="ECO:0000313" key="11">
    <source>
        <dbReference type="EMBL" id="TQE94446.1"/>
    </source>
</evidence>
<dbReference type="InterPro" id="IPR003594">
    <property type="entry name" value="HATPase_dom"/>
</dbReference>
<protein>
    <submittedName>
        <fullName evidence="11">GAF domain-containing sensor histidine kinase</fullName>
    </submittedName>
</protein>
<dbReference type="Gene3D" id="3.30.565.10">
    <property type="entry name" value="Histidine kinase-like ATPase, C-terminal domain"/>
    <property type="match status" value="1"/>
</dbReference>
<feature type="transmembrane region" description="Helical" evidence="9">
    <location>
        <begin position="192"/>
        <end position="209"/>
    </location>
</feature>
<evidence type="ECO:0000256" key="7">
    <source>
        <dbReference type="ARBA" id="ARBA00023012"/>
    </source>
</evidence>
<dbReference type="InterPro" id="IPR029016">
    <property type="entry name" value="GAF-like_dom_sf"/>
</dbReference>
<keyword evidence="5 11" id="KW-0418">Kinase</keyword>
<dbReference type="PANTHER" id="PTHR24421">
    <property type="entry name" value="NITRATE/NITRITE SENSOR PROTEIN NARX-RELATED"/>
    <property type="match status" value="1"/>
</dbReference>
<evidence type="ECO:0000259" key="10">
    <source>
        <dbReference type="SMART" id="SM00387"/>
    </source>
</evidence>
<keyword evidence="2" id="KW-1003">Cell membrane</keyword>
<proteinExistence type="predicted"/>
<keyword evidence="4 9" id="KW-0812">Transmembrane</keyword>
<dbReference type="GO" id="GO:0005886">
    <property type="term" value="C:plasma membrane"/>
    <property type="evidence" value="ECO:0007669"/>
    <property type="project" value="UniProtKB-SubCell"/>
</dbReference>
<gene>
    <name evidence="11" type="ORF">FKZ61_17095</name>
</gene>
<dbReference type="Gene3D" id="1.20.5.1930">
    <property type="match status" value="1"/>
</dbReference>
<feature type="transmembrane region" description="Helical" evidence="9">
    <location>
        <begin position="103"/>
        <end position="122"/>
    </location>
</feature>
<feature type="transmembrane region" description="Helical" evidence="9">
    <location>
        <begin position="248"/>
        <end position="268"/>
    </location>
</feature>
<evidence type="ECO:0000256" key="4">
    <source>
        <dbReference type="ARBA" id="ARBA00022692"/>
    </source>
</evidence>
<dbReference type="Pfam" id="PF07730">
    <property type="entry name" value="HisKA_3"/>
    <property type="match status" value="1"/>
</dbReference>
<feature type="transmembrane region" description="Helical" evidence="9">
    <location>
        <begin position="215"/>
        <end position="236"/>
    </location>
</feature>
<comment type="subcellular location">
    <subcellularLocation>
        <location evidence="1">Cell membrane</location>
        <topology evidence="1">Multi-pass membrane protein</topology>
    </subcellularLocation>
</comment>
<feature type="transmembrane region" description="Helical" evidence="9">
    <location>
        <begin position="129"/>
        <end position="148"/>
    </location>
</feature>
<evidence type="ECO:0000313" key="12">
    <source>
        <dbReference type="Proteomes" id="UP000317371"/>
    </source>
</evidence>
<evidence type="ECO:0000256" key="2">
    <source>
        <dbReference type="ARBA" id="ARBA00022475"/>
    </source>
</evidence>
<evidence type="ECO:0000256" key="1">
    <source>
        <dbReference type="ARBA" id="ARBA00004651"/>
    </source>
</evidence>
<keyword evidence="8 9" id="KW-0472">Membrane</keyword>
<dbReference type="SUPFAM" id="SSF55781">
    <property type="entry name" value="GAF domain-like"/>
    <property type="match status" value="1"/>
</dbReference>
<feature type="domain" description="Histidine kinase/HSP90-like ATPase" evidence="10">
    <location>
        <begin position="618"/>
        <end position="709"/>
    </location>
</feature>
<name>A0A540VCF7_9CHLR</name>
<dbReference type="EMBL" id="VIGC01000024">
    <property type="protein sequence ID" value="TQE94446.1"/>
    <property type="molecule type" value="Genomic_DNA"/>
</dbReference>
<dbReference type="InterPro" id="IPR011712">
    <property type="entry name" value="Sig_transdc_His_kin_sub3_dim/P"/>
</dbReference>
<dbReference type="Pfam" id="PF02518">
    <property type="entry name" value="HATPase_c"/>
    <property type="match status" value="1"/>
</dbReference>
<keyword evidence="12" id="KW-1185">Reference proteome</keyword>
<evidence type="ECO:0000256" key="8">
    <source>
        <dbReference type="ARBA" id="ARBA00023136"/>
    </source>
</evidence>
<accession>A0A540VCF7</accession>
<dbReference type="SMART" id="SM00387">
    <property type="entry name" value="HATPase_c"/>
    <property type="match status" value="1"/>
</dbReference>
<feature type="transmembrane region" description="Helical" evidence="9">
    <location>
        <begin position="319"/>
        <end position="344"/>
    </location>
</feature>
<dbReference type="Gene3D" id="3.30.450.40">
    <property type="match status" value="1"/>
</dbReference>
<feature type="transmembrane region" description="Helical" evidence="9">
    <location>
        <begin position="160"/>
        <end position="180"/>
    </location>
</feature>
<keyword evidence="7" id="KW-0902">Two-component regulatory system</keyword>
<evidence type="ECO:0000256" key="3">
    <source>
        <dbReference type="ARBA" id="ARBA00022679"/>
    </source>
</evidence>
<evidence type="ECO:0000256" key="5">
    <source>
        <dbReference type="ARBA" id="ARBA00022777"/>
    </source>
</evidence>
<sequence length="713" mass="77108">MPFTQCCFWGYNGSSWPRPAPGNPIDRTPANDYQRLAMIEQSWNPTQPDPSPAEAAPPWSGWGLRLARTAWPILALTVAGLWLWSVRLWAAGQTTVSSNFLDVPYGVVMPLGYFAVAVLLVVRKPDDPMAILTSLTLVFLGPYLLTGVNVTVSQQPGWEVLARLLLIVGGILFFLFLFTFPDGRFLNRWMQRLTLFLAGVYALGMLLSAEAYGSFSAAFIPAAMLLGLGVQVYRYLRRSSPAQRQQTKWVVLGAVGPVLLVVNWVLLIEPGVYALPAEPLPFYLHQSVLAALGLLLPATLAISILRYRLWDIDLLLGRTLVYGALTAAVVAIYGLVVGGVGALVQTQDNRLLALIATGVAAVLFQPLRERLQRGVNRLLYGQRDEPLAVLARLGQRLEDALAPEQALPALVETIAQALKLPYVALATGQDEAQGMAAAYGRPTPHARSFPLVHQGATVGFLWAAPRAAGESFTPTEEALLRNAARQASAAVHALQLTADLQQARQQVIAGREEERRRLRRDLHDGLGPSLAAQLLKIGSARALLADRPEVAAQLLAQMEADTEGALVEVRRIVYALRPPALDQWGLAGALRVFAESYAGEALAVQVETPSSLPPLPAAVEVAAYHIGREALTNVVRHAQAQRCTLRLWVEDDRLHLTVQDDGRGMAGAARSGVGLASMRERAEELGGTLIVQGAPGRGILVTAVLPLNSGKER</sequence>
<dbReference type="GO" id="GO:0000155">
    <property type="term" value="F:phosphorelay sensor kinase activity"/>
    <property type="evidence" value="ECO:0007669"/>
    <property type="project" value="InterPro"/>
</dbReference>
<dbReference type="InterPro" id="IPR036890">
    <property type="entry name" value="HATPase_C_sf"/>
</dbReference>
<dbReference type="AlphaFoldDB" id="A0A540VCF7"/>
<dbReference type="CDD" id="cd16917">
    <property type="entry name" value="HATPase_UhpB-NarQ-NarX-like"/>
    <property type="match status" value="1"/>
</dbReference>
<keyword evidence="6 9" id="KW-1133">Transmembrane helix</keyword>
<comment type="caution">
    <text evidence="11">The sequence shown here is derived from an EMBL/GenBank/DDBJ whole genome shotgun (WGS) entry which is preliminary data.</text>
</comment>
<dbReference type="FunCoup" id="A0A540VCF7">
    <property type="interactions" value="51"/>
</dbReference>
<dbReference type="OrthoDB" id="136463at2"/>
<dbReference type="GO" id="GO:0046983">
    <property type="term" value="F:protein dimerization activity"/>
    <property type="evidence" value="ECO:0007669"/>
    <property type="project" value="InterPro"/>
</dbReference>
<feature type="transmembrane region" description="Helical" evidence="9">
    <location>
        <begin position="288"/>
        <end position="307"/>
    </location>
</feature>
<organism evidence="11 12">
    <name type="scientific">Litorilinea aerophila</name>
    <dbReference type="NCBI Taxonomy" id="1204385"/>
    <lineage>
        <taxon>Bacteria</taxon>
        <taxon>Bacillati</taxon>
        <taxon>Chloroflexota</taxon>
        <taxon>Caldilineae</taxon>
        <taxon>Caldilineales</taxon>
        <taxon>Caldilineaceae</taxon>
        <taxon>Litorilinea</taxon>
    </lineage>
</organism>
<dbReference type="SUPFAM" id="SSF55874">
    <property type="entry name" value="ATPase domain of HSP90 chaperone/DNA topoisomerase II/histidine kinase"/>
    <property type="match status" value="1"/>
</dbReference>
<dbReference type="PANTHER" id="PTHR24421:SF37">
    <property type="entry name" value="SENSOR HISTIDINE KINASE NARS"/>
    <property type="match status" value="1"/>
</dbReference>